<protein>
    <recommendedName>
        <fullName evidence="5">Zn(2)-C6 fungal-type domain-containing protein</fullName>
    </recommendedName>
</protein>
<dbReference type="AlphaFoldDB" id="A0AA39WCQ7"/>
<keyword evidence="3" id="KW-0539">Nucleus</keyword>
<dbReference type="InterPro" id="IPR001138">
    <property type="entry name" value="Zn2Cys6_DnaBD"/>
</dbReference>
<comment type="subcellular location">
    <subcellularLocation>
        <location evidence="1">Nucleus</location>
    </subcellularLocation>
</comment>
<evidence type="ECO:0000259" key="5">
    <source>
        <dbReference type="PROSITE" id="PS50048"/>
    </source>
</evidence>
<organism evidence="6 7">
    <name type="scientific">Immersiella caudata</name>
    <dbReference type="NCBI Taxonomy" id="314043"/>
    <lineage>
        <taxon>Eukaryota</taxon>
        <taxon>Fungi</taxon>
        <taxon>Dikarya</taxon>
        <taxon>Ascomycota</taxon>
        <taxon>Pezizomycotina</taxon>
        <taxon>Sordariomycetes</taxon>
        <taxon>Sordariomycetidae</taxon>
        <taxon>Sordariales</taxon>
        <taxon>Lasiosphaeriaceae</taxon>
        <taxon>Immersiella</taxon>
    </lineage>
</organism>
<dbReference type="GO" id="GO:0003677">
    <property type="term" value="F:DNA binding"/>
    <property type="evidence" value="ECO:0007669"/>
    <property type="project" value="InterPro"/>
</dbReference>
<accession>A0AA39WCQ7</accession>
<feature type="domain" description="Zn(2)-C6 fungal-type" evidence="5">
    <location>
        <begin position="23"/>
        <end position="51"/>
    </location>
</feature>
<evidence type="ECO:0000256" key="1">
    <source>
        <dbReference type="ARBA" id="ARBA00004123"/>
    </source>
</evidence>
<dbReference type="PANTHER" id="PTHR31001">
    <property type="entry name" value="UNCHARACTERIZED TRANSCRIPTIONAL REGULATORY PROTEIN"/>
    <property type="match status" value="1"/>
</dbReference>
<dbReference type="Pfam" id="PF00172">
    <property type="entry name" value="Zn_clus"/>
    <property type="match status" value="1"/>
</dbReference>
<sequence>MSAKNTPKASGAEPAGRVQRVLACVLCQQRKVKCDRVFPCSGCVKSDVQCVPGSMIARQRKRRFPERELLNRIRNYEALLIENNVKFDPLHGGPRRAADPDPSGGPGEGASPTESTPAKSEYEPKNFWHAMNQAIRDIDAASDSSGDDVREFDIRDALHRGFQHSDNLLLGSSDTHVDISTLHPDPIHIFRLWQLYLENVDPLFKVTHSITLQAQIITAATDVSSIDPPLEALMFGIYCVTITSLDPDDCQVAFGASKEDLLASYRFGCQHALTNATFLQSRDRDCLTALFFYIISIGRRIHPQSICSLCGVAMRIAQHIGIHSEASLARCTPFEAEMNRRLWWALVLFDSRMAEMAGCMNVTYLVPSWDCKVPLNVNDSELRPEMDEPPTPARVATEAIFAVTRADFGNFLRHAAFQLDFTCPWLKPLARQSPAPEGSVMPVVEKSLEERYLRVCDPKNSLHYMTIWMTRAQIARAYLIEHLSTHPDPSTVAEEQRTTALSHALKTLVCNTQITTLPLTKKFRWLVQFYYPFPAYIHIVQELKRRPFGEQAEKAWTIMSDNYEALFPSFYISDKDRPIFEVFAKPIVLAWEIRETAAARSGLERPAPPKIVVHVRQQLELMQQEKHNGTRGAESVQNMNYFTMGLSVDATGQEIPGTLPQAVFIPLGVDPSNFDWSENWI</sequence>
<proteinExistence type="predicted"/>
<dbReference type="SMART" id="SM00906">
    <property type="entry name" value="Fungal_trans"/>
    <property type="match status" value="1"/>
</dbReference>
<evidence type="ECO:0000313" key="6">
    <source>
        <dbReference type="EMBL" id="KAK0610961.1"/>
    </source>
</evidence>
<dbReference type="PROSITE" id="PS50048">
    <property type="entry name" value="ZN2_CY6_FUNGAL_2"/>
    <property type="match status" value="1"/>
</dbReference>
<name>A0AA39WCQ7_9PEZI</name>
<evidence type="ECO:0000313" key="7">
    <source>
        <dbReference type="Proteomes" id="UP001175000"/>
    </source>
</evidence>
<evidence type="ECO:0000256" key="3">
    <source>
        <dbReference type="ARBA" id="ARBA00023242"/>
    </source>
</evidence>
<dbReference type="CDD" id="cd12148">
    <property type="entry name" value="fungal_TF_MHR"/>
    <property type="match status" value="1"/>
</dbReference>
<evidence type="ECO:0000256" key="4">
    <source>
        <dbReference type="SAM" id="MobiDB-lite"/>
    </source>
</evidence>
<reference evidence="6" key="1">
    <citation type="submission" date="2023-06" db="EMBL/GenBank/DDBJ databases">
        <title>Genome-scale phylogeny and comparative genomics of the fungal order Sordariales.</title>
        <authorList>
            <consortium name="Lawrence Berkeley National Laboratory"/>
            <person name="Hensen N."/>
            <person name="Bonometti L."/>
            <person name="Westerberg I."/>
            <person name="Brannstrom I.O."/>
            <person name="Guillou S."/>
            <person name="Cros-Aarteil S."/>
            <person name="Calhoun S."/>
            <person name="Haridas S."/>
            <person name="Kuo A."/>
            <person name="Mondo S."/>
            <person name="Pangilinan J."/>
            <person name="Riley R."/>
            <person name="Labutti K."/>
            <person name="Andreopoulos B."/>
            <person name="Lipzen A."/>
            <person name="Chen C."/>
            <person name="Yanf M."/>
            <person name="Daum C."/>
            <person name="Ng V."/>
            <person name="Clum A."/>
            <person name="Steindorff A."/>
            <person name="Ohm R."/>
            <person name="Martin F."/>
            <person name="Silar P."/>
            <person name="Natvig D."/>
            <person name="Lalanne C."/>
            <person name="Gautier V."/>
            <person name="Ament-Velasquez S.L."/>
            <person name="Kruys A."/>
            <person name="Hutchinson M.I."/>
            <person name="Powell A.J."/>
            <person name="Barry K."/>
            <person name="Miller A.N."/>
            <person name="Grigoriev I.V."/>
            <person name="Debuchy R."/>
            <person name="Gladieux P."/>
            <person name="Thoren M.H."/>
            <person name="Johannesson H."/>
        </authorList>
    </citation>
    <scope>NUCLEOTIDE SEQUENCE</scope>
    <source>
        <strain evidence="6">CBS 606.72</strain>
    </source>
</reference>
<gene>
    <name evidence="6" type="ORF">B0T14DRAFT_529379</name>
</gene>
<dbReference type="SUPFAM" id="SSF57701">
    <property type="entry name" value="Zn2/Cys6 DNA-binding domain"/>
    <property type="match status" value="1"/>
</dbReference>
<dbReference type="SMART" id="SM00066">
    <property type="entry name" value="GAL4"/>
    <property type="match status" value="1"/>
</dbReference>
<keyword evidence="2" id="KW-0479">Metal-binding</keyword>
<keyword evidence="7" id="KW-1185">Reference proteome</keyword>
<dbReference type="PANTHER" id="PTHR31001:SF45">
    <property type="entry name" value="ZN(II)2CYS6 TRANSCRIPTION FACTOR (EUROFUNG)"/>
    <property type="match status" value="1"/>
</dbReference>
<dbReference type="GO" id="GO:0008270">
    <property type="term" value="F:zinc ion binding"/>
    <property type="evidence" value="ECO:0007669"/>
    <property type="project" value="InterPro"/>
</dbReference>
<dbReference type="GO" id="GO:0006351">
    <property type="term" value="P:DNA-templated transcription"/>
    <property type="evidence" value="ECO:0007669"/>
    <property type="project" value="InterPro"/>
</dbReference>
<comment type="caution">
    <text evidence="6">The sequence shown here is derived from an EMBL/GenBank/DDBJ whole genome shotgun (WGS) entry which is preliminary data.</text>
</comment>
<dbReference type="GO" id="GO:0000981">
    <property type="term" value="F:DNA-binding transcription factor activity, RNA polymerase II-specific"/>
    <property type="evidence" value="ECO:0007669"/>
    <property type="project" value="InterPro"/>
</dbReference>
<evidence type="ECO:0000256" key="2">
    <source>
        <dbReference type="ARBA" id="ARBA00022723"/>
    </source>
</evidence>
<dbReference type="Pfam" id="PF04082">
    <property type="entry name" value="Fungal_trans"/>
    <property type="match status" value="1"/>
</dbReference>
<dbReference type="InterPro" id="IPR007219">
    <property type="entry name" value="XnlR_reg_dom"/>
</dbReference>
<dbReference type="EMBL" id="JAULSU010000007">
    <property type="protein sequence ID" value="KAK0610961.1"/>
    <property type="molecule type" value="Genomic_DNA"/>
</dbReference>
<feature type="region of interest" description="Disordered" evidence="4">
    <location>
        <begin position="89"/>
        <end position="120"/>
    </location>
</feature>
<dbReference type="GO" id="GO:0005634">
    <property type="term" value="C:nucleus"/>
    <property type="evidence" value="ECO:0007669"/>
    <property type="project" value="UniProtKB-SubCell"/>
</dbReference>
<dbReference type="InterPro" id="IPR036864">
    <property type="entry name" value="Zn2-C6_fun-type_DNA-bd_sf"/>
</dbReference>
<dbReference type="CDD" id="cd00067">
    <property type="entry name" value="GAL4"/>
    <property type="match status" value="1"/>
</dbReference>
<dbReference type="InterPro" id="IPR050613">
    <property type="entry name" value="Sec_Metabolite_Reg"/>
</dbReference>
<dbReference type="Gene3D" id="4.10.240.10">
    <property type="entry name" value="Zn(2)-C6 fungal-type DNA-binding domain"/>
    <property type="match status" value="1"/>
</dbReference>
<dbReference type="Proteomes" id="UP001175000">
    <property type="component" value="Unassembled WGS sequence"/>
</dbReference>